<evidence type="ECO:0000256" key="1">
    <source>
        <dbReference type="ARBA" id="ARBA00007985"/>
    </source>
</evidence>
<dbReference type="GO" id="GO:0005737">
    <property type="term" value="C:cytoplasm"/>
    <property type="evidence" value="ECO:0007669"/>
    <property type="project" value="TreeGrafter"/>
</dbReference>
<dbReference type="Proteomes" id="UP001233271">
    <property type="component" value="Chromosome 4"/>
</dbReference>
<organism evidence="8 9">
    <name type="scientific">Cutaneotrichosporon cavernicola</name>
    <dbReference type="NCBI Taxonomy" id="279322"/>
    <lineage>
        <taxon>Eukaryota</taxon>
        <taxon>Fungi</taxon>
        <taxon>Dikarya</taxon>
        <taxon>Basidiomycota</taxon>
        <taxon>Agaricomycotina</taxon>
        <taxon>Tremellomycetes</taxon>
        <taxon>Trichosporonales</taxon>
        <taxon>Trichosporonaceae</taxon>
        <taxon>Cutaneotrichosporon</taxon>
    </lineage>
</organism>
<evidence type="ECO:0000256" key="3">
    <source>
        <dbReference type="ARBA" id="ARBA00022679"/>
    </source>
</evidence>
<dbReference type="SUPFAM" id="SSF51569">
    <property type="entry name" value="Aldolase"/>
    <property type="match status" value="1"/>
</dbReference>
<keyword evidence="9" id="KW-1185">Reference proteome</keyword>
<gene>
    <name evidence="8" type="ORF">CcaverHIS019_0408750</name>
</gene>
<dbReference type="InterPro" id="IPR013785">
    <property type="entry name" value="Aldolase_TIM"/>
</dbReference>
<dbReference type="Pfam" id="PF00793">
    <property type="entry name" value="DAHP_synth_1"/>
    <property type="match status" value="1"/>
</dbReference>
<dbReference type="AlphaFoldDB" id="A0AA48QW61"/>
<dbReference type="InterPro" id="IPR006219">
    <property type="entry name" value="DAHP_synth_1"/>
</dbReference>
<evidence type="ECO:0000256" key="6">
    <source>
        <dbReference type="PIRNR" id="PIRNR001361"/>
    </source>
</evidence>
<accession>A0AA48QW61</accession>
<evidence type="ECO:0000256" key="4">
    <source>
        <dbReference type="ARBA" id="ARBA00023141"/>
    </source>
</evidence>
<dbReference type="GO" id="GO:0008652">
    <property type="term" value="P:amino acid biosynthetic process"/>
    <property type="evidence" value="ECO:0007669"/>
    <property type="project" value="UniProtKB-KW"/>
</dbReference>
<evidence type="ECO:0000259" key="7">
    <source>
        <dbReference type="Pfam" id="PF00793"/>
    </source>
</evidence>
<comment type="similarity">
    <text evidence="1 6">Belongs to the class-I DAHP synthase family.</text>
</comment>
<evidence type="ECO:0000256" key="2">
    <source>
        <dbReference type="ARBA" id="ARBA00022605"/>
    </source>
</evidence>
<dbReference type="PIRSF" id="PIRSF001361">
    <property type="entry name" value="DAHP_synthase"/>
    <property type="match status" value="1"/>
</dbReference>
<feature type="domain" description="DAHP synthetase I/KDSA" evidence="7">
    <location>
        <begin position="56"/>
        <end position="351"/>
    </location>
</feature>
<comment type="catalytic activity">
    <reaction evidence="5 6">
        <text>D-erythrose 4-phosphate + phosphoenolpyruvate + H2O = 7-phospho-2-dehydro-3-deoxy-D-arabino-heptonate + phosphate</text>
        <dbReference type="Rhea" id="RHEA:14717"/>
        <dbReference type="ChEBI" id="CHEBI:15377"/>
        <dbReference type="ChEBI" id="CHEBI:16897"/>
        <dbReference type="ChEBI" id="CHEBI:43474"/>
        <dbReference type="ChEBI" id="CHEBI:58394"/>
        <dbReference type="ChEBI" id="CHEBI:58702"/>
        <dbReference type="EC" id="2.5.1.54"/>
    </reaction>
</comment>
<proteinExistence type="inferred from homology"/>
<sequence>MPANGHHTPASAGDVLDDRRVKQIRPLIPPQILTEELPLTLRGAQTVIDGRRQVEAVVKGDDDRLLVVVGPCSVHDPEQALVYAKQLKAYADEAKEDLMIVMRVYFEKPRTTVGWKGLINDPDMNGTFQINRGLKMARKLLLDLTEIGLPTAGEFLDVISPQYLADLTAWGAIGARTTESQVHRELTSALSMSVGFKNGTDGSMDIAVDAIKASKSSHTFLSVTKQGLTAIVETEGNDTTHLILRGSTKGPNYEAQFVEEAGNKLKKAGLNSRLMVDCSHGNSSKQHERQIDVGRDVAQQLASGGATSQMLMGVMIESNLREGNQKVPHEGPSGLKYGVSITDACISMEQTLPLLDELRAGVRARRAAVKAKHEQK</sequence>
<dbReference type="PANTHER" id="PTHR21225:SF20">
    <property type="entry name" value="PHOSPHO-2-DEHYDRO-3-DEOXYHEPTONATE ALDOLASE"/>
    <property type="match status" value="1"/>
</dbReference>
<dbReference type="KEGG" id="ccac:CcaHIS019_0408750"/>
<dbReference type="InterPro" id="IPR006218">
    <property type="entry name" value="DAHP1/KDSA"/>
</dbReference>
<evidence type="ECO:0000313" key="8">
    <source>
        <dbReference type="EMBL" id="BEI92055.1"/>
    </source>
</evidence>
<evidence type="ECO:0000313" key="9">
    <source>
        <dbReference type="Proteomes" id="UP001233271"/>
    </source>
</evidence>
<name>A0AA48QW61_9TREE</name>
<dbReference type="FunFam" id="3.20.20.70:FF:000005">
    <property type="entry name" value="Phospho-2-dehydro-3-deoxyheptonate aldolase"/>
    <property type="match status" value="1"/>
</dbReference>
<dbReference type="RefSeq" id="XP_060457320.1">
    <property type="nucleotide sequence ID" value="XM_060600758.1"/>
</dbReference>
<dbReference type="GO" id="GO:0003849">
    <property type="term" value="F:3-deoxy-7-phosphoheptulonate synthase activity"/>
    <property type="evidence" value="ECO:0007669"/>
    <property type="project" value="UniProtKB-EC"/>
</dbReference>
<dbReference type="GeneID" id="85495925"/>
<dbReference type="NCBIfam" id="NF009396">
    <property type="entry name" value="PRK12756.1"/>
    <property type="match status" value="1"/>
</dbReference>
<keyword evidence="3 6" id="KW-0808">Transferase</keyword>
<protein>
    <recommendedName>
        <fullName evidence="6">Phospho-2-dehydro-3-deoxyheptonate aldolase</fullName>
        <ecNumber evidence="6">2.5.1.54</ecNumber>
    </recommendedName>
</protein>
<dbReference type="NCBIfam" id="TIGR00034">
    <property type="entry name" value="aroFGH"/>
    <property type="match status" value="1"/>
</dbReference>
<dbReference type="GO" id="GO:0009073">
    <property type="term" value="P:aromatic amino acid family biosynthetic process"/>
    <property type="evidence" value="ECO:0007669"/>
    <property type="project" value="UniProtKB-KW"/>
</dbReference>
<dbReference type="EMBL" id="AP028215">
    <property type="protein sequence ID" value="BEI92055.1"/>
    <property type="molecule type" value="Genomic_DNA"/>
</dbReference>
<keyword evidence="4 6" id="KW-0057">Aromatic amino acid biosynthesis</keyword>
<evidence type="ECO:0000256" key="5">
    <source>
        <dbReference type="ARBA" id="ARBA00047508"/>
    </source>
</evidence>
<dbReference type="PANTHER" id="PTHR21225">
    <property type="entry name" value="PHOSPHO-2-DEHYDRO-3-DEOXYHEPTONATE ALDOLASE DAHP SYNTHETASE"/>
    <property type="match status" value="1"/>
</dbReference>
<dbReference type="NCBIfam" id="NF009395">
    <property type="entry name" value="PRK12755.1"/>
    <property type="match status" value="1"/>
</dbReference>
<reference evidence="8" key="1">
    <citation type="journal article" date="2023" name="BMC Genomics">
        <title>Chromosome-level genome assemblies of Cutaneotrichosporon spp. (Trichosporonales, Basidiomycota) reveal imbalanced evolution between nucleotide sequences and chromosome synteny.</title>
        <authorList>
            <person name="Kobayashi Y."/>
            <person name="Kayamori A."/>
            <person name="Aoki K."/>
            <person name="Shiwa Y."/>
            <person name="Matsutani M."/>
            <person name="Fujita N."/>
            <person name="Sugita T."/>
            <person name="Iwasaki W."/>
            <person name="Tanaka N."/>
            <person name="Takashima M."/>
        </authorList>
    </citation>
    <scope>NUCLEOTIDE SEQUENCE</scope>
    <source>
        <strain evidence="8">HIS019</strain>
    </source>
</reference>
<dbReference type="Gene3D" id="3.20.20.70">
    <property type="entry name" value="Aldolase class I"/>
    <property type="match status" value="1"/>
</dbReference>
<dbReference type="EC" id="2.5.1.54" evidence="6"/>
<keyword evidence="2 6" id="KW-0028">Amino-acid biosynthesis</keyword>